<dbReference type="RefSeq" id="WP_068558066.1">
    <property type="nucleotide sequence ID" value="NZ_LOEE01000083.1"/>
</dbReference>
<accession>A0A140KZH9</accession>
<reference evidence="1 2" key="1">
    <citation type="submission" date="2015-12" db="EMBL/GenBank/DDBJ databases">
        <title>Draft genome sequence of the thermoanaerobe Thermotalea metallivorans, an isolate from the runoff channel of the Great Artesian Basin, Australia.</title>
        <authorList>
            <person name="Patel B.K."/>
        </authorList>
    </citation>
    <scope>NUCLEOTIDE SEQUENCE [LARGE SCALE GENOMIC DNA]</scope>
    <source>
        <strain evidence="1 2">B2-1</strain>
    </source>
</reference>
<name>A0A140KZH9_9FIRM</name>
<dbReference type="AlphaFoldDB" id="A0A140KZH9"/>
<sequence length="135" mass="14880">MKQKNYIFVLVLMAIFILSAGVSYGLQYYLSCDSDLDAYGYGVDFMGSTEAVQVSNGGWTDITGVKVRCIVYENGVKDTDTSASDTTPPYKAILNGSCSSTRYSNVWKMTVTHYGKEGNSTYYEPSISYNLTDSN</sequence>
<proteinExistence type="predicted"/>
<keyword evidence="2" id="KW-1185">Reference proteome</keyword>
<comment type="caution">
    <text evidence="1">The sequence shown here is derived from an EMBL/GenBank/DDBJ whole genome shotgun (WGS) entry which is preliminary data.</text>
</comment>
<dbReference type="EMBL" id="LOEE01000083">
    <property type="protein sequence ID" value="KXG73704.1"/>
    <property type="molecule type" value="Genomic_DNA"/>
</dbReference>
<protein>
    <submittedName>
        <fullName evidence="1">Uncharacterized protein</fullName>
    </submittedName>
</protein>
<evidence type="ECO:0000313" key="1">
    <source>
        <dbReference type="EMBL" id="KXG73704.1"/>
    </source>
</evidence>
<organism evidence="1 2">
    <name type="scientific">Thermotalea metallivorans</name>
    <dbReference type="NCBI Taxonomy" id="520762"/>
    <lineage>
        <taxon>Bacteria</taxon>
        <taxon>Bacillati</taxon>
        <taxon>Bacillota</taxon>
        <taxon>Clostridia</taxon>
        <taxon>Peptostreptococcales</taxon>
        <taxon>Thermotaleaceae</taxon>
        <taxon>Thermotalea</taxon>
    </lineage>
</organism>
<dbReference type="OrthoDB" id="9901289at2"/>
<gene>
    <name evidence="1" type="ORF">AN619_29990</name>
</gene>
<evidence type="ECO:0000313" key="2">
    <source>
        <dbReference type="Proteomes" id="UP000070456"/>
    </source>
</evidence>
<dbReference type="Proteomes" id="UP000070456">
    <property type="component" value="Unassembled WGS sequence"/>
</dbReference>